<dbReference type="AlphaFoldDB" id="A0A922IXV8"/>
<feature type="region of interest" description="Disordered" evidence="1">
    <location>
        <begin position="1"/>
        <end position="45"/>
    </location>
</feature>
<feature type="compositionally biased region" description="Low complexity" evidence="1">
    <location>
        <begin position="15"/>
        <end position="33"/>
    </location>
</feature>
<dbReference type="Proteomes" id="UP000811246">
    <property type="component" value="Chromosome 11"/>
</dbReference>
<dbReference type="PANTHER" id="PTHR15827:SF2">
    <property type="entry name" value="CYCLIN-DEPENDENT KINASE 2-INTERACTING PROTEIN"/>
    <property type="match status" value="1"/>
</dbReference>
<reference evidence="2" key="1">
    <citation type="submission" date="2021-01" db="EMBL/GenBank/DDBJ databases">
        <authorList>
            <person name="Lovell J.T."/>
            <person name="Bentley N."/>
            <person name="Bhattarai G."/>
            <person name="Jenkins J.W."/>
            <person name="Sreedasyam A."/>
            <person name="Alarcon Y."/>
            <person name="Bock C."/>
            <person name="Boston L."/>
            <person name="Carlson J."/>
            <person name="Cervantes K."/>
            <person name="Clermont K."/>
            <person name="Krom N."/>
            <person name="Kubenka K."/>
            <person name="Mamidi S."/>
            <person name="Mattison C."/>
            <person name="Monteros M."/>
            <person name="Pisani C."/>
            <person name="Plott C."/>
            <person name="Rajasekar S."/>
            <person name="Rhein H.S."/>
            <person name="Rohla C."/>
            <person name="Song M."/>
            <person name="Hilaire R.S."/>
            <person name="Shu S."/>
            <person name="Wells L."/>
            <person name="Wang X."/>
            <person name="Webber J."/>
            <person name="Heerema R.J."/>
            <person name="Klein P."/>
            <person name="Conner P."/>
            <person name="Grauke L."/>
            <person name="Grimwood J."/>
            <person name="Schmutz J."/>
            <person name="Randall J.J."/>
        </authorList>
    </citation>
    <scope>NUCLEOTIDE SEQUENCE</scope>
    <source>
        <tissue evidence="2">Leaf</tissue>
    </source>
</reference>
<gene>
    <name evidence="2" type="ORF">I3842_11G050000</name>
</gene>
<dbReference type="EMBL" id="CM031835">
    <property type="protein sequence ID" value="KAG6687020.1"/>
    <property type="molecule type" value="Genomic_DNA"/>
</dbReference>
<sequence>MAEPPETTPMEALESPTPSSSYSSSYLKSQPIPSSTPSPLPSSMSRLWRPAAQRNLRNQWSKLASHRQQWASSSSSGKSHANSLVNAHLSQRYMPSLELGVLNDMPDIRKKACRKLCKQQERYRIKLLSSYKDMVAAVIQMVNACRSMRCYQTGTSNSTLVQFSNSAGDQNDTGDGGGVSVFVFLSISSHEKLAEELVQMFIMELNVKRLLVLELLSISCEVPQDIGLHWGDQLYQGEFDNLSTLNLFSEETCEPVPPKLMDRKSDTPAVQCKNQPNPEVLQVYLTTWLAEVNINAHRIDEIFSLIGRKCMSASHKLLFEEESLGLTCHFLIP</sequence>
<evidence type="ECO:0000313" key="2">
    <source>
        <dbReference type="EMBL" id="KAG6687020.1"/>
    </source>
</evidence>
<organism evidence="2 3">
    <name type="scientific">Carya illinoinensis</name>
    <name type="common">Pecan</name>
    <dbReference type="NCBI Taxonomy" id="32201"/>
    <lineage>
        <taxon>Eukaryota</taxon>
        <taxon>Viridiplantae</taxon>
        <taxon>Streptophyta</taxon>
        <taxon>Embryophyta</taxon>
        <taxon>Tracheophyta</taxon>
        <taxon>Spermatophyta</taxon>
        <taxon>Magnoliopsida</taxon>
        <taxon>eudicotyledons</taxon>
        <taxon>Gunneridae</taxon>
        <taxon>Pentapetalae</taxon>
        <taxon>rosids</taxon>
        <taxon>fabids</taxon>
        <taxon>Fagales</taxon>
        <taxon>Juglandaceae</taxon>
        <taxon>Carya</taxon>
    </lineage>
</organism>
<evidence type="ECO:0000256" key="1">
    <source>
        <dbReference type="SAM" id="MobiDB-lite"/>
    </source>
</evidence>
<evidence type="ECO:0000313" key="3">
    <source>
        <dbReference type="Proteomes" id="UP000811246"/>
    </source>
</evidence>
<proteinExistence type="predicted"/>
<accession>A0A922IXV8</accession>
<name>A0A922IXV8_CARIL</name>
<comment type="caution">
    <text evidence="2">The sequence shown here is derived from an EMBL/GenBank/DDBJ whole genome shotgun (WGS) entry which is preliminary data.</text>
</comment>
<dbReference type="PANTHER" id="PTHR15827">
    <property type="entry name" value="CYCLIN-DEPENDENT KINASE 2-INTERACTING PROTEIN"/>
    <property type="match status" value="1"/>
</dbReference>
<protein>
    <submittedName>
        <fullName evidence="2">Uncharacterized protein</fullName>
    </submittedName>
</protein>